<comment type="caution">
    <text evidence="1">The sequence shown here is derived from an EMBL/GenBank/DDBJ whole genome shotgun (WGS) entry which is preliminary data.</text>
</comment>
<dbReference type="AlphaFoldDB" id="A0A8T2P8S7"/>
<name>A0A8T2P8S7_9TELE</name>
<keyword evidence="2" id="KW-1185">Reference proteome</keyword>
<dbReference type="PANTHER" id="PTHR46785:SF1">
    <property type="entry name" value="VON WILLEBRAND FACTOR A DOMAIN-CONTAINING PROTEIN 3B"/>
    <property type="match status" value="1"/>
</dbReference>
<proteinExistence type="predicted"/>
<evidence type="ECO:0000313" key="1">
    <source>
        <dbReference type="EMBL" id="KAG9348945.1"/>
    </source>
</evidence>
<evidence type="ECO:0000313" key="2">
    <source>
        <dbReference type="Proteomes" id="UP000824540"/>
    </source>
</evidence>
<reference evidence="1" key="1">
    <citation type="thesis" date="2021" institute="BYU ScholarsArchive" country="Provo, UT, USA">
        <title>Applications of and Algorithms for Genome Assembly and Genomic Analyses with an Emphasis on Marine Teleosts.</title>
        <authorList>
            <person name="Pickett B.D."/>
        </authorList>
    </citation>
    <scope>NUCLEOTIDE SEQUENCE</scope>
    <source>
        <strain evidence="1">HI-2016</strain>
    </source>
</reference>
<dbReference type="OrthoDB" id="10021393at2759"/>
<sequence>AGLGVESWQDRTVRSSAANIDSAVEWLWGLTHEPAPTSVNTAEAVLKAMGDPTVEAVYLFTVGDFEDNLTDLLRKKLVKSVCPIHTVSFNAKKKETIQVLKELSQLTTGRFHAFAEMHNFEGELHGSG</sequence>
<feature type="non-terminal residue" evidence="1">
    <location>
        <position position="128"/>
    </location>
</feature>
<dbReference type="PANTHER" id="PTHR46785">
    <property type="entry name" value="VON WILLEBRAND FACTOR A DOMAIN-CONTAINING PROTEIN 3B"/>
    <property type="match status" value="1"/>
</dbReference>
<protein>
    <recommendedName>
        <fullName evidence="3">von Willebrand factor</fullName>
    </recommendedName>
</protein>
<feature type="non-terminal residue" evidence="1">
    <location>
        <position position="1"/>
    </location>
</feature>
<accession>A0A8T2P8S7</accession>
<dbReference type="EMBL" id="JAFBMS010000010">
    <property type="protein sequence ID" value="KAG9348945.1"/>
    <property type="molecule type" value="Genomic_DNA"/>
</dbReference>
<gene>
    <name evidence="1" type="ORF">JZ751_029262</name>
</gene>
<evidence type="ECO:0008006" key="3">
    <source>
        <dbReference type="Google" id="ProtNLM"/>
    </source>
</evidence>
<dbReference type="Proteomes" id="UP000824540">
    <property type="component" value="Unassembled WGS sequence"/>
</dbReference>
<organism evidence="1 2">
    <name type="scientific">Albula glossodonta</name>
    <name type="common">roundjaw bonefish</name>
    <dbReference type="NCBI Taxonomy" id="121402"/>
    <lineage>
        <taxon>Eukaryota</taxon>
        <taxon>Metazoa</taxon>
        <taxon>Chordata</taxon>
        <taxon>Craniata</taxon>
        <taxon>Vertebrata</taxon>
        <taxon>Euteleostomi</taxon>
        <taxon>Actinopterygii</taxon>
        <taxon>Neopterygii</taxon>
        <taxon>Teleostei</taxon>
        <taxon>Albuliformes</taxon>
        <taxon>Albulidae</taxon>
        <taxon>Albula</taxon>
    </lineage>
</organism>